<dbReference type="GO" id="GO:0007189">
    <property type="term" value="P:adenylate cyclase-activating G protein-coupled receptor signaling pathway"/>
    <property type="evidence" value="ECO:0007669"/>
    <property type="project" value="TreeGrafter"/>
</dbReference>
<feature type="domain" description="G-protein coupled receptors family 2 profile 2" evidence="15">
    <location>
        <begin position="860"/>
        <end position="972"/>
    </location>
</feature>
<dbReference type="PANTHER" id="PTHR45813:SF8">
    <property type="entry name" value="IG-LIKE DOMAIN-CONTAINING PROTEIN"/>
    <property type="match status" value="1"/>
</dbReference>
<dbReference type="InterPro" id="IPR036179">
    <property type="entry name" value="Ig-like_dom_sf"/>
</dbReference>
<dbReference type="Pfam" id="PF01825">
    <property type="entry name" value="GPS"/>
    <property type="match status" value="1"/>
</dbReference>
<dbReference type="InterPro" id="IPR036116">
    <property type="entry name" value="FN3_sf"/>
</dbReference>
<proteinExistence type="inferred from homology"/>
<evidence type="ECO:0000256" key="6">
    <source>
        <dbReference type="ARBA" id="ARBA00023040"/>
    </source>
</evidence>
<keyword evidence="10" id="KW-0325">Glycoprotein</keyword>
<dbReference type="InterPro" id="IPR032471">
    <property type="entry name" value="AGRL2-4_GAIN_subdom_A"/>
</dbReference>
<keyword evidence="7 12" id="KW-0472">Membrane</keyword>
<dbReference type="Gene3D" id="2.60.220.50">
    <property type="match status" value="1"/>
</dbReference>
<dbReference type="InterPro" id="IPR000832">
    <property type="entry name" value="GPCR_2_secretin-like"/>
</dbReference>
<dbReference type="SUPFAM" id="SSF49265">
    <property type="entry name" value="Fibronectin type III"/>
    <property type="match status" value="2"/>
</dbReference>
<evidence type="ECO:0000256" key="2">
    <source>
        <dbReference type="ARBA" id="ARBA00007343"/>
    </source>
</evidence>
<keyword evidence="9" id="KW-0675">Receptor</keyword>
<dbReference type="InterPro" id="IPR046338">
    <property type="entry name" value="GAIN_dom_sf"/>
</dbReference>
<accession>A0A210QTA9</accession>
<dbReference type="PROSITE" id="PS50261">
    <property type="entry name" value="G_PROTEIN_RECEP_F2_4"/>
    <property type="match status" value="1"/>
</dbReference>
<evidence type="ECO:0000313" key="19">
    <source>
        <dbReference type="Proteomes" id="UP000242188"/>
    </source>
</evidence>
<comment type="similarity">
    <text evidence="2">Belongs to the G-protein coupled receptor 2 family. Adhesion G-protein coupled receptor (ADGR) subfamily.</text>
</comment>
<feature type="domain" description="GAIN-B" evidence="13">
    <location>
        <begin position="687"/>
        <end position="852"/>
    </location>
</feature>
<keyword evidence="8" id="KW-1015">Disulfide bond</keyword>
<feature type="domain" description="G-protein coupled receptors family 2 profile 1" evidence="14">
    <location>
        <begin position="509"/>
        <end position="563"/>
    </location>
</feature>
<dbReference type="STRING" id="6573.A0A210QTA9"/>
<evidence type="ECO:0000259" key="17">
    <source>
        <dbReference type="PROSITE" id="PS50853"/>
    </source>
</evidence>
<comment type="subcellular location">
    <subcellularLocation>
        <location evidence="1">Cell membrane</location>
        <topology evidence="1">Multi-pass membrane protein</topology>
    </subcellularLocation>
</comment>
<feature type="domain" description="Fibronectin type-III" evidence="17">
    <location>
        <begin position="135"/>
        <end position="225"/>
    </location>
</feature>
<feature type="transmembrane region" description="Helical" evidence="12">
    <location>
        <begin position="926"/>
        <end position="944"/>
    </location>
</feature>
<evidence type="ECO:0000256" key="4">
    <source>
        <dbReference type="ARBA" id="ARBA00022692"/>
    </source>
</evidence>
<evidence type="ECO:0000256" key="9">
    <source>
        <dbReference type="ARBA" id="ARBA00023170"/>
    </source>
</evidence>
<dbReference type="InterPro" id="IPR003961">
    <property type="entry name" value="FN3_dom"/>
</dbReference>
<dbReference type="GO" id="GO:0004930">
    <property type="term" value="F:G protein-coupled receptor activity"/>
    <property type="evidence" value="ECO:0007669"/>
    <property type="project" value="UniProtKB-KW"/>
</dbReference>
<dbReference type="PROSITE" id="PS50835">
    <property type="entry name" value="IG_LIKE"/>
    <property type="match status" value="1"/>
</dbReference>
<dbReference type="SMART" id="SM00060">
    <property type="entry name" value="FN3"/>
    <property type="match status" value="2"/>
</dbReference>
<dbReference type="SMART" id="SM00008">
    <property type="entry name" value="HormR"/>
    <property type="match status" value="1"/>
</dbReference>
<dbReference type="InterPro" id="IPR036445">
    <property type="entry name" value="GPCR_2_extracell_dom_sf"/>
</dbReference>
<organism evidence="18 19">
    <name type="scientific">Mizuhopecten yessoensis</name>
    <name type="common">Japanese scallop</name>
    <name type="synonym">Patinopecten yessoensis</name>
    <dbReference type="NCBI Taxonomy" id="6573"/>
    <lineage>
        <taxon>Eukaryota</taxon>
        <taxon>Metazoa</taxon>
        <taxon>Spiralia</taxon>
        <taxon>Lophotrochozoa</taxon>
        <taxon>Mollusca</taxon>
        <taxon>Bivalvia</taxon>
        <taxon>Autobranchia</taxon>
        <taxon>Pteriomorphia</taxon>
        <taxon>Pectinida</taxon>
        <taxon>Pectinoidea</taxon>
        <taxon>Pectinidae</taxon>
        <taxon>Mizuhopecten</taxon>
    </lineage>
</organism>
<dbReference type="InterPro" id="IPR057244">
    <property type="entry name" value="GAIN_B"/>
</dbReference>
<dbReference type="AlphaFoldDB" id="A0A210QTA9"/>
<dbReference type="Pfam" id="PF13927">
    <property type="entry name" value="Ig_3"/>
    <property type="match status" value="1"/>
</dbReference>
<evidence type="ECO:0000313" key="18">
    <source>
        <dbReference type="EMBL" id="OWF51974.1"/>
    </source>
</evidence>
<dbReference type="Proteomes" id="UP000242188">
    <property type="component" value="Unassembled WGS sequence"/>
</dbReference>
<keyword evidence="11" id="KW-0807">Transducer</keyword>
<evidence type="ECO:0000259" key="14">
    <source>
        <dbReference type="PROSITE" id="PS50227"/>
    </source>
</evidence>
<protein>
    <submittedName>
        <fullName evidence="18">Latrophilin-3</fullName>
    </submittedName>
</protein>
<evidence type="ECO:0000259" key="16">
    <source>
        <dbReference type="PROSITE" id="PS50835"/>
    </source>
</evidence>
<dbReference type="GO" id="GO:0005886">
    <property type="term" value="C:plasma membrane"/>
    <property type="evidence" value="ECO:0007669"/>
    <property type="project" value="UniProtKB-SubCell"/>
</dbReference>
<feature type="transmembrane region" description="Helical" evidence="12">
    <location>
        <begin position="862"/>
        <end position="883"/>
    </location>
</feature>
<dbReference type="InterPro" id="IPR013783">
    <property type="entry name" value="Ig-like_fold"/>
</dbReference>
<gene>
    <name evidence="18" type="ORF">KP79_PYT06655</name>
</gene>
<evidence type="ECO:0000256" key="12">
    <source>
        <dbReference type="SAM" id="Phobius"/>
    </source>
</evidence>
<sequence>MIDTATSSFHKIHGETKRHFRCHVLLVLGHTKENSLRRTSNLPEPPEVVEAIAQTTTTITINITAPYNDVITKYKVDYDVYSIPVDANENASSTIFTTPATLVPGSAYAFHVKSIDVGVESKTYTGAIGYTLPNPPRDVTVVDRRTTRVILMVQPGTGHHDTFCAVYFSVLHPGQSKNISDKSVLLSIPDLLPGTSYNISVFTIANNILSTRAKLNGMIISTLPSPSKVRVTEKTTTSLNLSVKPGEGRSVMYSSPRAPSQHIDMITEADTQLIASTPSGIQQNVSVEDETLGEICSIPGYISGPVMAIEGSTVRFLAIFSVNLSCVSSSIRHEIEWYIGDLNTSNIRKDSSRVHIQSNYSQEEFPWSYLTFQTLSVLDEKPLRACYIGKCYTKAAIRVQPLLHVRMNPASVAVEVGGQAKLSCIVPDYKKIGDLEFKWTFSGIGKSNESKLHDYPSTKDGVSNLQLQNITQQHTGSYTCTVMSFNANTTTIKKSSSFLYVFTEDAFTCPKTTDKNGLVWTKTPTGQILTMICPDGFVGSATRVCNIDGLWGKTNLINCVRKAIDNALDQINGIKDGVVDPSEINNVLDLLENTTSTSNRNSIELSSGDLSAAYAVLNASIDVIDQHCVSPNVTQNFVKIIDNMLSPANHETWTDVNKQSSSTDASNLMKTVEKLGNAVGNKISVGEQIIIEGSNIAVEIKSISNNNICFRPKISSSNSNLQNEITLNLGDGHTGGVTFTAALYATIASILPDNSVASGYPSEVLALSVINEHSVEGNLPSNVSLKFDTDSLRSDNNLTGNVNIKCVFWNFNDTAGAIGWSDVGCMWSAEKRTCLCNHLTNFAVLMSPIEITNELDIARLRVITLAGCSLSILSTVVTMVVYMMLWRYVKNDRSILVVNLCVAVTGGYVLFLAGLDQTDDNVGCTVIAALLHFLFLAIFCLMLSDGIQLLRRTTVVLNVKSILKWLLLIGWGQCYCGDSSLEGIADLQVHYDEIAEAKNCDPTLLQS</sequence>
<dbReference type="InterPro" id="IPR017981">
    <property type="entry name" value="GPCR_2-like_7TM"/>
</dbReference>
<dbReference type="PROSITE" id="PS50227">
    <property type="entry name" value="G_PROTEIN_RECEP_F2_3"/>
    <property type="match status" value="1"/>
</dbReference>
<dbReference type="PROSITE" id="PS50221">
    <property type="entry name" value="GAIN_B"/>
    <property type="match status" value="1"/>
</dbReference>
<feature type="domain" description="Ig-like" evidence="16">
    <location>
        <begin position="401"/>
        <end position="497"/>
    </location>
</feature>
<evidence type="ECO:0000259" key="15">
    <source>
        <dbReference type="PROSITE" id="PS50261"/>
    </source>
</evidence>
<feature type="domain" description="Fibronectin type-III" evidence="17">
    <location>
        <begin position="45"/>
        <end position="134"/>
    </location>
</feature>
<dbReference type="PROSITE" id="PS50853">
    <property type="entry name" value="FN3"/>
    <property type="match status" value="2"/>
</dbReference>
<keyword evidence="19" id="KW-1185">Reference proteome</keyword>
<dbReference type="InterPro" id="IPR001879">
    <property type="entry name" value="GPCR_2_extracellular_dom"/>
</dbReference>
<evidence type="ECO:0000259" key="13">
    <source>
        <dbReference type="PROSITE" id="PS50221"/>
    </source>
</evidence>
<dbReference type="EMBL" id="NEDP02002011">
    <property type="protein sequence ID" value="OWF51974.1"/>
    <property type="molecule type" value="Genomic_DNA"/>
</dbReference>
<evidence type="ECO:0000256" key="11">
    <source>
        <dbReference type="ARBA" id="ARBA00023224"/>
    </source>
</evidence>
<dbReference type="Pfam" id="PF16489">
    <property type="entry name" value="GAIN"/>
    <property type="match status" value="1"/>
</dbReference>
<feature type="transmembrane region" description="Helical" evidence="12">
    <location>
        <begin position="895"/>
        <end position="914"/>
    </location>
</feature>
<dbReference type="Pfam" id="PF02793">
    <property type="entry name" value="HRM"/>
    <property type="match status" value="1"/>
</dbReference>
<evidence type="ECO:0000256" key="1">
    <source>
        <dbReference type="ARBA" id="ARBA00004651"/>
    </source>
</evidence>
<reference evidence="18 19" key="1">
    <citation type="journal article" date="2017" name="Nat. Ecol. Evol.">
        <title>Scallop genome provides insights into evolution of bilaterian karyotype and development.</title>
        <authorList>
            <person name="Wang S."/>
            <person name="Zhang J."/>
            <person name="Jiao W."/>
            <person name="Li J."/>
            <person name="Xun X."/>
            <person name="Sun Y."/>
            <person name="Guo X."/>
            <person name="Huan P."/>
            <person name="Dong B."/>
            <person name="Zhang L."/>
            <person name="Hu X."/>
            <person name="Sun X."/>
            <person name="Wang J."/>
            <person name="Zhao C."/>
            <person name="Wang Y."/>
            <person name="Wang D."/>
            <person name="Huang X."/>
            <person name="Wang R."/>
            <person name="Lv J."/>
            <person name="Li Y."/>
            <person name="Zhang Z."/>
            <person name="Liu B."/>
            <person name="Lu W."/>
            <person name="Hui Y."/>
            <person name="Liang J."/>
            <person name="Zhou Z."/>
            <person name="Hou R."/>
            <person name="Li X."/>
            <person name="Liu Y."/>
            <person name="Li H."/>
            <person name="Ning X."/>
            <person name="Lin Y."/>
            <person name="Zhao L."/>
            <person name="Xing Q."/>
            <person name="Dou J."/>
            <person name="Li Y."/>
            <person name="Mao J."/>
            <person name="Guo H."/>
            <person name="Dou H."/>
            <person name="Li T."/>
            <person name="Mu C."/>
            <person name="Jiang W."/>
            <person name="Fu Q."/>
            <person name="Fu X."/>
            <person name="Miao Y."/>
            <person name="Liu J."/>
            <person name="Yu Q."/>
            <person name="Li R."/>
            <person name="Liao H."/>
            <person name="Li X."/>
            <person name="Kong Y."/>
            <person name="Jiang Z."/>
            <person name="Chourrout D."/>
            <person name="Li R."/>
            <person name="Bao Z."/>
        </authorList>
    </citation>
    <scope>NUCLEOTIDE SEQUENCE [LARGE SCALE GENOMIC DNA]</scope>
    <source>
        <strain evidence="18 19">PY_sf001</strain>
    </source>
</reference>
<evidence type="ECO:0000256" key="8">
    <source>
        <dbReference type="ARBA" id="ARBA00023157"/>
    </source>
</evidence>
<keyword evidence="4 12" id="KW-0812">Transmembrane</keyword>
<name>A0A210QTA9_MIZYE</name>
<evidence type="ECO:0000256" key="10">
    <source>
        <dbReference type="ARBA" id="ARBA00023180"/>
    </source>
</evidence>
<dbReference type="Gene3D" id="2.60.40.10">
    <property type="entry name" value="Immunoglobulins"/>
    <property type="match status" value="2"/>
</dbReference>
<dbReference type="InterPro" id="IPR051587">
    <property type="entry name" value="Adhesion_GPCR"/>
</dbReference>
<evidence type="ECO:0000256" key="3">
    <source>
        <dbReference type="ARBA" id="ARBA00022475"/>
    </source>
</evidence>
<dbReference type="SMART" id="SM00409">
    <property type="entry name" value="IG"/>
    <property type="match status" value="1"/>
</dbReference>
<dbReference type="Gene3D" id="1.25.40.610">
    <property type="match status" value="1"/>
</dbReference>
<dbReference type="InterPro" id="IPR000203">
    <property type="entry name" value="GPS"/>
</dbReference>
<dbReference type="CDD" id="cd00063">
    <property type="entry name" value="FN3"/>
    <property type="match status" value="1"/>
</dbReference>
<keyword evidence="6" id="KW-0297">G-protein coupled receptor</keyword>
<dbReference type="InterPro" id="IPR007110">
    <property type="entry name" value="Ig-like_dom"/>
</dbReference>
<keyword evidence="5 12" id="KW-1133">Transmembrane helix</keyword>
<dbReference type="SMART" id="SM00303">
    <property type="entry name" value="GPS"/>
    <property type="match status" value="1"/>
</dbReference>
<evidence type="ECO:0000256" key="5">
    <source>
        <dbReference type="ARBA" id="ARBA00022989"/>
    </source>
</evidence>
<dbReference type="Gene3D" id="4.10.1240.10">
    <property type="entry name" value="GPCR, family 2, extracellular hormone receptor domain"/>
    <property type="match status" value="1"/>
</dbReference>
<keyword evidence="3" id="KW-1003">Cell membrane</keyword>
<dbReference type="SUPFAM" id="SSF48726">
    <property type="entry name" value="Immunoglobulin"/>
    <property type="match status" value="1"/>
</dbReference>
<dbReference type="InterPro" id="IPR003599">
    <property type="entry name" value="Ig_sub"/>
</dbReference>
<comment type="caution">
    <text evidence="18">The sequence shown here is derived from an EMBL/GenBank/DDBJ whole genome shotgun (WGS) entry which is preliminary data.</text>
</comment>
<dbReference type="GO" id="GO:0007166">
    <property type="term" value="P:cell surface receptor signaling pathway"/>
    <property type="evidence" value="ECO:0007669"/>
    <property type="project" value="InterPro"/>
</dbReference>
<dbReference type="SUPFAM" id="SSF111418">
    <property type="entry name" value="Hormone receptor domain"/>
    <property type="match status" value="1"/>
</dbReference>
<dbReference type="PANTHER" id="PTHR45813">
    <property type="entry name" value="IG-LIKE DOMAIN-CONTAINING PROTEIN"/>
    <property type="match status" value="1"/>
</dbReference>
<evidence type="ECO:0000256" key="7">
    <source>
        <dbReference type="ARBA" id="ARBA00023136"/>
    </source>
</evidence>
<dbReference type="Pfam" id="PF00002">
    <property type="entry name" value="7tm_2"/>
    <property type="match status" value="1"/>
</dbReference>
<dbReference type="Gene3D" id="1.20.1070.10">
    <property type="entry name" value="Rhodopsin 7-helix transmembrane proteins"/>
    <property type="match status" value="1"/>
</dbReference>
<dbReference type="OrthoDB" id="10052455at2759"/>